<protein>
    <submittedName>
        <fullName evidence="1">Uncharacterized protein</fullName>
    </submittedName>
</protein>
<dbReference type="EMBL" id="CAJNON010000013">
    <property type="protein sequence ID" value="CAF0776374.1"/>
    <property type="molecule type" value="Genomic_DNA"/>
</dbReference>
<evidence type="ECO:0000313" key="2">
    <source>
        <dbReference type="EMBL" id="CAF3761089.1"/>
    </source>
</evidence>
<name>A0A813R7K6_9BILA</name>
<dbReference type="AlphaFoldDB" id="A0A813R7K6"/>
<dbReference type="Proteomes" id="UP000663881">
    <property type="component" value="Unassembled WGS sequence"/>
</dbReference>
<organism evidence="1 3">
    <name type="scientific">Adineta steineri</name>
    <dbReference type="NCBI Taxonomy" id="433720"/>
    <lineage>
        <taxon>Eukaryota</taxon>
        <taxon>Metazoa</taxon>
        <taxon>Spiralia</taxon>
        <taxon>Gnathifera</taxon>
        <taxon>Rotifera</taxon>
        <taxon>Eurotatoria</taxon>
        <taxon>Bdelloidea</taxon>
        <taxon>Adinetida</taxon>
        <taxon>Adinetidae</taxon>
        <taxon>Adineta</taxon>
    </lineage>
</organism>
<reference evidence="1" key="1">
    <citation type="submission" date="2021-02" db="EMBL/GenBank/DDBJ databases">
        <authorList>
            <person name="Nowell W R."/>
        </authorList>
    </citation>
    <scope>NUCLEOTIDE SEQUENCE</scope>
</reference>
<dbReference type="Proteomes" id="UP000663891">
    <property type="component" value="Unassembled WGS sequence"/>
</dbReference>
<accession>A0A813R7K6</accession>
<dbReference type="EMBL" id="CAJOAY010000924">
    <property type="protein sequence ID" value="CAF3761089.1"/>
    <property type="molecule type" value="Genomic_DNA"/>
</dbReference>
<gene>
    <name evidence="2" type="ORF">OKA104_LOCUS16253</name>
    <name evidence="1" type="ORF">VCS650_LOCUS2672</name>
</gene>
<sequence>MDAEHDRRQQELNTKAKISISEGNLIAAKNTSDANLITAQKQTKRHKSMIEQETVVLSEQLKNDYNLVV</sequence>
<evidence type="ECO:0000313" key="1">
    <source>
        <dbReference type="EMBL" id="CAF0776374.1"/>
    </source>
</evidence>
<comment type="caution">
    <text evidence="1">The sequence shown here is derived from an EMBL/GenBank/DDBJ whole genome shotgun (WGS) entry which is preliminary data.</text>
</comment>
<evidence type="ECO:0000313" key="3">
    <source>
        <dbReference type="Proteomes" id="UP000663891"/>
    </source>
</evidence>
<dbReference type="OrthoDB" id="10129735at2759"/>
<proteinExistence type="predicted"/>